<protein>
    <submittedName>
        <fullName evidence="3">Cholesterol dehydrogenase</fullName>
    </submittedName>
    <submittedName>
        <fullName evidence="2">UDP-glucose 4-epimerase</fullName>
    </submittedName>
</protein>
<dbReference type="AlphaFoldDB" id="A0A0H5B732"/>
<reference evidence="3" key="2">
    <citation type="submission" date="2015-11" db="EMBL/GenBank/DDBJ databases">
        <authorList>
            <person name="Zhang Y."/>
            <person name="Guo Z."/>
        </authorList>
    </citation>
    <scope>NUCLEOTIDE SEQUENCE</scope>
    <source>
        <strain evidence="3">1</strain>
    </source>
</reference>
<sequence length="310" mass="31281">MTILVTGAGGFIGRALAPALAAAGAQVRAAARHPAKLPSQPGVAAVALPDLAAAADWAPLLDGVTHVVHLAGIAHAMGGVADASYDAVNARATATLAEAAAARGAKLVFVSSVRAQSGPVADTVLTEADPPRPTDAYGRSKLAGEQAVAAASGRNVILRPVLVYGPGVRGNMGALIRLAMTPWPLPFGAFSSLRSLLALQTCVAAIGWALEAPRAEGETFLVADRAPIAFADLLATLRQGLGRGPGLVAVPPSWLLGALRLAGRGAAADRLGGTLVVSTDKLAAHGFCWPVDTRAALTATMRAYRDGLPA</sequence>
<dbReference type="RefSeq" id="WP_055036621.1">
    <property type="nucleotide sequence ID" value="NZ_AP014854.2"/>
</dbReference>
<feature type="domain" description="NAD-dependent epimerase/dehydratase" evidence="1">
    <location>
        <begin position="3"/>
        <end position="222"/>
    </location>
</feature>
<dbReference type="OrthoDB" id="9814124at2"/>
<dbReference type="Proteomes" id="UP000065734">
    <property type="component" value="Chromosome I"/>
</dbReference>
<evidence type="ECO:0000313" key="4">
    <source>
        <dbReference type="Proteomes" id="UP000065734"/>
    </source>
</evidence>
<dbReference type="PATRIC" id="fig|1079.6.peg.956"/>
<name>A0A0H5B732_BLAVI</name>
<accession>A0A0H5B732</accession>
<dbReference type="InterPro" id="IPR036291">
    <property type="entry name" value="NAD(P)-bd_dom_sf"/>
</dbReference>
<dbReference type="EMBL" id="AP014854">
    <property type="protein sequence ID" value="BAR97990.1"/>
    <property type="molecule type" value="Genomic_DNA"/>
</dbReference>
<reference evidence="2" key="1">
    <citation type="journal article" date="2015" name="Genome Announc.">
        <title>Complete Genome Sequence of the Bacteriochlorophyll b-Producing Photosynthetic Bacterium Blastochloris viridis.</title>
        <authorList>
            <person name="Tsukatani Y."/>
            <person name="Hirose Y."/>
            <person name="Harada J."/>
            <person name="Misawa N."/>
            <person name="Mori K."/>
            <person name="Inoue K."/>
            <person name="Tamiaki H."/>
        </authorList>
    </citation>
    <scope>NUCLEOTIDE SEQUENCE [LARGE SCALE GENOMIC DNA]</scope>
    <source>
        <strain evidence="2">DSM 133</strain>
    </source>
</reference>
<dbReference type="PANTHER" id="PTHR43245">
    <property type="entry name" value="BIFUNCTIONAL POLYMYXIN RESISTANCE PROTEIN ARNA"/>
    <property type="match status" value="1"/>
</dbReference>
<organism evidence="3 4">
    <name type="scientific">Blastochloris viridis</name>
    <name type="common">Rhodopseudomonas viridis</name>
    <dbReference type="NCBI Taxonomy" id="1079"/>
    <lineage>
        <taxon>Bacteria</taxon>
        <taxon>Pseudomonadati</taxon>
        <taxon>Pseudomonadota</taxon>
        <taxon>Alphaproteobacteria</taxon>
        <taxon>Hyphomicrobiales</taxon>
        <taxon>Blastochloridaceae</taxon>
        <taxon>Blastochloris</taxon>
    </lineage>
</organism>
<evidence type="ECO:0000313" key="3">
    <source>
        <dbReference type="EMBL" id="CUU41376.1"/>
    </source>
</evidence>
<keyword evidence="4" id="KW-1185">Reference proteome</keyword>
<dbReference type="SUPFAM" id="SSF51735">
    <property type="entry name" value="NAD(P)-binding Rossmann-fold domains"/>
    <property type="match status" value="1"/>
</dbReference>
<dbReference type="STRING" id="1079.BVIR_923"/>
<dbReference type="PANTHER" id="PTHR43245:SF58">
    <property type="entry name" value="BLL5923 PROTEIN"/>
    <property type="match status" value="1"/>
</dbReference>
<dbReference type="EMBL" id="LN907867">
    <property type="protein sequence ID" value="CUU41376.1"/>
    <property type="molecule type" value="Genomic_DNA"/>
</dbReference>
<reference evidence="4" key="3">
    <citation type="journal article" date="2016" name="Genome Announc.">
        <title>Revised genome sequence of the purple photosynthetic bacterium Blastochloris viridis.</title>
        <authorList>
            <person name="Liu L.N."/>
            <person name="Faulkner M."/>
            <person name="Liu X."/>
            <person name="Huang F."/>
            <person name="Darby A.C."/>
            <person name="Hall N."/>
        </authorList>
    </citation>
    <scope>NUCLEOTIDE SEQUENCE [LARGE SCALE GENOMIC DNA]</scope>
    <source>
        <strain evidence="4">ATCC 19567 / DSM 133 / F</strain>
    </source>
</reference>
<evidence type="ECO:0000259" key="1">
    <source>
        <dbReference type="Pfam" id="PF01370"/>
    </source>
</evidence>
<dbReference type="Pfam" id="PF01370">
    <property type="entry name" value="Epimerase"/>
    <property type="match status" value="1"/>
</dbReference>
<proteinExistence type="predicted"/>
<dbReference type="Gene3D" id="3.40.50.720">
    <property type="entry name" value="NAD(P)-binding Rossmann-like Domain"/>
    <property type="match status" value="1"/>
</dbReference>
<dbReference type="KEGG" id="bvr:BVIR_923"/>
<dbReference type="InterPro" id="IPR001509">
    <property type="entry name" value="Epimerase_deHydtase"/>
</dbReference>
<gene>
    <name evidence="2" type="ORF">BV133_397</name>
    <name evidence="3" type="ORF">BVIRIDIS_03670</name>
</gene>
<dbReference type="InterPro" id="IPR050177">
    <property type="entry name" value="Lipid_A_modif_metabolic_enz"/>
</dbReference>
<evidence type="ECO:0000313" key="2">
    <source>
        <dbReference type="EMBL" id="BAR97990.1"/>
    </source>
</evidence>